<name>A0ABR9RI98_9FIRM</name>
<reference evidence="1 2" key="1">
    <citation type="submission" date="2020-10" db="EMBL/GenBank/DDBJ databases">
        <title>ChiBAC.</title>
        <authorList>
            <person name="Zenner C."/>
            <person name="Hitch T.C.A."/>
            <person name="Clavel T."/>
        </authorList>
    </citation>
    <scope>NUCLEOTIDE SEQUENCE [LARGE SCALE GENOMIC DNA]</scope>
    <source>
        <strain evidence="1 2">DSM 108991</strain>
    </source>
</reference>
<dbReference type="Proteomes" id="UP000758652">
    <property type="component" value="Unassembled WGS sequence"/>
</dbReference>
<dbReference type="RefSeq" id="WP_076780378.1">
    <property type="nucleotide sequence ID" value="NZ_JADCKL010000002.1"/>
</dbReference>
<evidence type="ECO:0000313" key="1">
    <source>
        <dbReference type="EMBL" id="MBE5062673.1"/>
    </source>
</evidence>
<evidence type="ECO:0000313" key="2">
    <source>
        <dbReference type="Proteomes" id="UP000758652"/>
    </source>
</evidence>
<keyword evidence="2" id="KW-1185">Reference proteome</keyword>
<dbReference type="EMBL" id="JADCKL010000002">
    <property type="protein sequence ID" value="MBE5062673.1"/>
    <property type="molecule type" value="Genomic_DNA"/>
</dbReference>
<protein>
    <submittedName>
        <fullName evidence="1">Uncharacterized protein</fullName>
    </submittedName>
</protein>
<accession>A0ABR9RI98</accession>
<comment type="caution">
    <text evidence="1">The sequence shown here is derived from an EMBL/GenBank/DDBJ whole genome shotgun (WGS) entry which is preliminary data.</text>
</comment>
<organism evidence="1 2">
    <name type="scientific">Claveliimonas monacensis</name>
    <dbReference type="NCBI Taxonomy" id="2779351"/>
    <lineage>
        <taxon>Bacteria</taxon>
        <taxon>Bacillati</taxon>
        <taxon>Bacillota</taxon>
        <taxon>Clostridia</taxon>
        <taxon>Lachnospirales</taxon>
        <taxon>Lachnospiraceae</taxon>
        <taxon>Claveliimonas</taxon>
    </lineage>
</organism>
<sequence>MKWTKEQQERFEKFILGDDMDFYEEYTIHLTDEEQEKFFEENPEFMSVYPISRDMIYLLRDPMYRGLMRKIQKYETGVE</sequence>
<gene>
    <name evidence="1" type="ORF">INF30_05290</name>
</gene>
<proteinExistence type="predicted"/>